<organism evidence="2 3">
    <name type="scientific">Collichthys lucidus</name>
    <name type="common">Big head croaker</name>
    <name type="synonym">Sciaena lucida</name>
    <dbReference type="NCBI Taxonomy" id="240159"/>
    <lineage>
        <taxon>Eukaryota</taxon>
        <taxon>Metazoa</taxon>
        <taxon>Chordata</taxon>
        <taxon>Craniata</taxon>
        <taxon>Vertebrata</taxon>
        <taxon>Euteleostomi</taxon>
        <taxon>Actinopterygii</taxon>
        <taxon>Neopterygii</taxon>
        <taxon>Teleostei</taxon>
        <taxon>Neoteleostei</taxon>
        <taxon>Acanthomorphata</taxon>
        <taxon>Eupercaria</taxon>
        <taxon>Sciaenidae</taxon>
        <taxon>Collichthys</taxon>
    </lineage>
</organism>
<proteinExistence type="predicted"/>
<dbReference type="Proteomes" id="UP000298787">
    <property type="component" value="Chromosome 3"/>
</dbReference>
<dbReference type="STRING" id="240159.A0A4U5U563"/>
<feature type="compositionally biased region" description="Polar residues" evidence="1">
    <location>
        <begin position="14"/>
        <end position="24"/>
    </location>
</feature>
<keyword evidence="3" id="KW-1185">Reference proteome</keyword>
<feature type="region of interest" description="Disordered" evidence="1">
    <location>
        <begin position="93"/>
        <end position="114"/>
    </location>
</feature>
<sequence>MDEVQGDTSEKHSPSQTLVEWQSSENEDTEQPSCSTYAPESVAGNLSFSQIRTNPSSSFPAVSKRPQCDVDQASPASKLDVIVIKSLPRAAEDSSSSGALSSVRGGDDGAEEVTPFIGQSNVAGRSQYQPLLCIQISEPSSEAMFQGNMHNHIMTGNRISTFNNPPVTMGTVDSQQQETQHSWSGIRPIDSIHFPSQNHLYQASSSQNQDSGSAQSLQQPCLPYACTFCSLFFFGFTLECESLTVYISLPLDDDLYPAEWKQIGADCGAGGSPEMLTSRHGGMMKCCHFGTKSTKLYKWWNPGPAPLDAQQQVVKDGPQSFRFWGTQVLVLWGMQEKEVRLQ</sequence>
<protein>
    <submittedName>
        <fullName evidence="2">Uncharacterized protein</fullName>
    </submittedName>
</protein>
<dbReference type="AlphaFoldDB" id="A0A4U5U563"/>
<evidence type="ECO:0000313" key="3">
    <source>
        <dbReference type="Proteomes" id="UP000298787"/>
    </source>
</evidence>
<evidence type="ECO:0000313" key="2">
    <source>
        <dbReference type="EMBL" id="TKS69354.1"/>
    </source>
</evidence>
<feature type="region of interest" description="Disordered" evidence="1">
    <location>
        <begin position="1"/>
        <end position="73"/>
    </location>
</feature>
<dbReference type="EMBL" id="CM014080">
    <property type="protein sequence ID" value="TKS69354.1"/>
    <property type="molecule type" value="Genomic_DNA"/>
</dbReference>
<evidence type="ECO:0000256" key="1">
    <source>
        <dbReference type="SAM" id="MobiDB-lite"/>
    </source>
</evidence>
<gene>
    <name evidence="2" type="ORF">D9C73_003418</name>
</gene>
<feature type="compositionally biased region" description="Polar residues" evidence="1">
    <location>
        <begin position="31"/>
        <end position="60"/>
    </location>
</feature>
<reference evidence="2 3" key="1">
    <citation type="submission" date="2019-01" db="EMBL/GenBank/DDBJ databases">
        <title>Genome Assembly of Collichthys lucidus.</title>
        <authorList>
            <person name="Cai M."/>
            <person name="Xiao S."/>
        </authorList>
    </citation>
    <scope>NUCLEOTIDE SEQUENCE [LARGE SCALE GENOMIC DNA]</scope>
    <source>
        <strain evidence="2">JT15FE1705JMU</strain>
        <tissue evidence="2">Muscle</tissue>
    </source>
</reference>
<accession>A0A4U5U563</accession>
<name>A0A4U5U563_COLLU</name>